<keyword evidence="2" id="KW-1185">Reference proteome</keyword>
<gene>
    <name evidence="1" type="ORF">BOX15_Mlig023964g1</name>
</gene>
<dbReference type="EMBL" id="NIVC01002298">
    <property type="protein sequence ID" value="PAA59073.1"/>
    <property type="molecule type" value="Genomic_DNA"/>
</dbReference>
<proteinExistence type="predicted"/>
<protein>
    <submittedName>
        <fullName evidence="1">Uncharacterized protein</fullName>
    </submittedName>
</protein>
<dbReference type="AlphaFoldDB" id="A0A267EBX1"/>
<sequence>QLSTGSQRAMEHTQEAAGTAPMTLANQVNAVKEQIEQLLSSVMDYRSQEGVWPGDLQPERFDACCRLLELLASPSCIEGRFVWKINYPHPRLRLQSGASARQSSLASPDFKWPDARSRLRLQLRAAPATEAGGEDEAALEVELLLLQSTVQRPLRARLQARLIDLRDPSCGGLTGQSETFIIDQSSSERTCCVLRDWPAKLRHLRDQLDDEGSWQFVKSSCAYLEAIVTEVL</sequence>
<dbReference type="Proteomes" id="UP000215902">
    <property type="component" value="Unassembled WGS sequence"/>
</dbReference>
<evidence type="ECO:0000313" key="2">
    <source>
        <dbReference type="Proteomes" id="UP000215902"/>
    </source>
</evidence>
<name>A0A267EBX1_9PLAT</name>
<reference evidence="1 2" key="1">
    <citation type="submission" date="2017-06" db="EMBL/GenBank/DDBJ databases">
        <title>A platform for efficient transgenesis in Macrostomum lignano, a flatworm model organism for stem cell research.</title>
        <authorList>
            <person name="Berezikov E."/>
        </authorList>
    </citation>
    <scope>NUCLEOTIDE SEQUENCE [LARGE SCALE GENOMIC DNA]</scope>
    <source>
        <strain evidence="1">DV1</strain>
        <tissue evidence="1">Whole organism</tissue>
    </source>
</reference>
<feature type="non-terminal residue" evidence="1">
    <location>
        <position position="1"/>
    </location>
</feature>
<comment type="caution">
    <text evidence="1">The sequence shown here is derived from an EMBL/GenBank/DDBJ whole genome shotgun (WGS) entry which is preliminary data.</text>
</comment>
<accession>A0A267EBX1</accession>
<evidence type="ECO:0000313" key="1">
    <source>
        <dbReference type="EMBL" id="PAA59073.1"/>
    </source>
</evidence>
<organism evidence="1 2">
    <name type="scientific">Macrostomum lignano</name>
    <dbReference type="NCBI Taxonomy" id="282301"/>
    <lineage>
        <taxon>Eukaryota</taxon>
        <taxon>Metazoa</taxon>
        <taxon>Spiralia</taxon>
        <taxon>Lophotrochozoa</taxon>
        <taxon>Platyhelminthes</taxon>
        <taxon>Rhabditophora</taxon>
        <taxon>Macrostomorpha</taxon>
        <taxon>Macrostomida</taxon>
        <taxon>Macrostomidae</taxon>
        <taxon>Macrostomum</taxon>
    </lineage>
</organism>